<evidence type="ECO:0000259" key="8">
    <source>
        <dbReference type="PROSITE" id="PS50929"/>
    </source>
</evidence>
<dbReference type="InterPro" id="IPR011527">
    <property type="entry name" value="ABC1_TM_dom"/>
</dbReference>
<dbReference type="GO" id="GO:0016887">
    <property type="term" value="F:ATP hydrolysis activity"/>
    <property type="evidence" value="ECO:0007669"/>
    <property type="project" value="InterPro"/>
</dbReference>
<dbReference type="PROSITE" id="PS50893">
    <property type="entry name" value="ABC_TRANSPORTER_2"/>
    <property type="match status" value="1"/>
</dbReference>
<keyword evidence="3" id="KW-0547">Nucleotide-binding</keyword>
<keyword evidence="2" id="KW-0812">Transmembrane</keyword>
<keyword evidence="5" id="KW-1133">Transmembrane helix</keyword>
<feature type="domain" description="ABC transporter" evidence="7">
    <location>
        <begin position="361"/>
        <end position="598"/>
    </location>
</feature>
<name>A0A3A4R6F8_9BACT</name>
<feature type="domain" description="ABC transmembrane type-1" evidence="8">
    <location>
        <begin position="19"/>
        <end position="327"/>
    </location>
</feature>
<accession>A0A3A4R6F8</accession>
<dbReference type="GO" id="GO:0034040">
    <property type="term" value="F:ATPase-coupled lipid transmembrane transporter activity"/>
    <property type="evidence" value="ECO:0007669"/>
    <property type="project" value="TreeGrafter"/>
</dbReference>
<dbReference type="AlphaFoldDB" id="A0A3A4R6F8"/>
<dbReference type="PANTHER" id="PTHR24221:SF654">
    <property type="entry name" value="ATP-BINDING CASSETTE SUB-FAMILY B MEMBER 6"/>
    <property type="match status" value="1"/>
</dbReference>
<proteinExistence type="predicted"/>
<dbReference type="SUPFAM" id="SSF52540">
    <property type="entry name" value="P-loop containing nucleoside triphosphate hydrolases"/>
    <property type="match status" value="1"/>
</dbReference>
<dbReference type="EMBL" id="QZJZ01000086">
    <property type="protein sequence ID" value="RJP57081.1"/>
    <property type="molecule type" value="Genomic_DNA"/>
</dbReference>
<dbReference type="PROSITE" id="PS50929">
    <property type="entry name" value="ABC_TM1F"/>
    <property type="match status" value="1"/>
</dbReference>
<dbReference type="InterPro" id="IPR027417">
    <property type="entry name" value="P-loop_NTPase"/>
</dbReference>
<evidence type="ECO:0000256" key="6">
    <source>
        <dbReference type="ARBA" id="ARBA00023136"/>
    </source>
</evidence>
<dbReference type="CDD" id="cd18552">
    <property type="entry name" value="ABC_6TM_MsbA_like"/>
    <property type="match status" value="1"/>
</dbReference>
<dbReference type="Pfam" id="PF00005">
    <property type="entry name" value="ABC_tran"/>
    <property type="match status" value="1"/>
</dbReference>
<dbReference type="Gene3D" id="3.40.50.300">
    <property type="entry name" value="P-loop containing nucleotide triphosphate hydrolases"/>
    <property type="match status" value="1"/>
</dbReference>
<dbReference type="GO" id="GO:0005886">
    <property type="term" value="C:plasma membrane"/>
    <property type="evidence" value="ECO:0007669"/>
    <property type="project" value="UniProtKB-SubCell"/>
</dbReference>
<dbReference type="InterPro" id="IPR036640">
    <property type="entry name" value="ABC1_TM_sf"/>
</dbReference>
<dbReference type="GO" id="GO:0140359">
    <property type="term" value="F:ABC-type transporter activity"/>
    <property type="evidence" value="ECO:0007669"/>
    <property type="project" value="InterPro"/>
</dbReference>
<evidence type="ECO:0000256" key="4">
    <source>
        <dbReference type="ARBA" id="ARBA00022840"/>
    </source>
</evidence>
<dbReference type="PROSITE" id="PS00211">
    <property type="entry name" value="ABC_TRANSPORTER_1"/>
    <property type="match status" value="1"/>
</dbReference>
<organism evidence="9 10">
    <name type="scientific">Candidatus Auribacter fodinae</name>
    <dbReference type="NCBI Taxonomy" id="2093366"/>
    <lineage>
        <taxon>Bacteria</taxon>
        <taxon>Pseudomonadati</taxon>
        <taxon>Candidatus Auribacterota</taxon>
        <taxon>Candidatus Auribacteria</taxon>
        <taxon>Candidatus Auribacterales</taxon>
        <taxon>Candidatus Auribacteraceae</taxon>
        <taxon>Candidatus Auribacter</taxon>
    </lineage>
</organism>
<dbReference type="FunFam" id="3.40.50.300:FF:000218">
    <property type="entry name" value="Multidrug ABC transporter ATP-binding protein"/>
    <property type="match status" value="1"/>
</dbReference>
<dbReference type="SMART" id="SM00382">
    <property type="entry name" value="AAA"/>
    <property type="match status" value="1"/>
</dbReference>
<evidence type="ECO:0000256" key="5">
    <source>
        <dbReference type="ARBA" id="ARBA00022989"/>
    </source>
</evidence>
<dbReference type="Pfam" id="PF00664">
    <property type="entry name" value="ABC_membrane"/>
    <property type="match status" value="1"/>
</dbReference>
<evidence type="ECO:0000256" key="3">
    <source>
        <dbReference type="ARBA" id="ARBA00022741"/>
    </source>
</evidence>
<evidence type="ECO:0000256" key="2">
    <source>
        <dbReference type="ARBA" id="ARBA00022692"/>
    </source>
</evidence>
<protein>
    <submittedName>
        <fullName evidence="9">ABC transporter ATP-binding protein</fullName>
    </submittedName>
</protein>
<dbReference type="InterPro" id="IPR003439">
    <property type="entry name" value="ABC_transporter-like_ATP-bd"/>
</dbReference>
<dbReference type="Proteomes" id="UP000266426">
    <property type="component" value="Unassembled WGS sequence"/>
</dbReference>
<dbReference type="InterPro" id="IPR003593">
    <property type="entry name" value="AAA+_ATPase"/>
</dbReference>
<dbReference type="SUPFAM" id="SSF90123">
    <property type="entry name" value="ABC transporter transmembrane region"/>
    <property type="match status" value="1"/>
</dbReference>
<dbReference type="Gene3D" id="1.20.1560.10">
    <property type="entry name" value="ABC transporter type 1, transmembrane domain"/>
    <property type="match status" value="1"/>
</dbReference>
<dbReference type="GO" id="GO:0005524">
    <property type="term" value="F:ATP binding"/>
    <property type="evidence" value="ECO:0007669"/>
    <property type="project" value="UniProtKB-KW"/>
</dbReference>
<dbReference type="InterPro" id="IPR039421">
    <property type="entry name" value="Type_1_exporter"/>
</dbReference>
<comment type="caution">
    <text evidence="9">The sequence shown here is derived from an EMBL/GenBank/DDBJ whole genome shotgun (WGS) entry which is preliminary data.</text>
</comment>
<dbReference type="PANTHER" id="PTHR24221">
    <property type="entry name" value="ATP-BINDING CASSETTE SUB-FAMILY B"/>
    <property type="match status" value="1"/>
</dbReference>
<comment type="subcellular location">
    <subcellularLocation>
        <location evidence="1">Cell membrane</location>
        <topology evidence="1">Multi-pass membrane protein</topology>
    </subcellularLocation>
</comment>
<keyword evidence="4 9" id="KW-0067">ATP-binding</keyword>
<evidence type="ECO:0000256" key="1">
    <source>
        <dbReference type="ARBA" id="ARBA00004651"/>
    </source>
</evidence>
<evidence type="ECO:0000313" key="10">
    <source>
        <dbReference type="Proteomes" id="UP000266426"/>
    </source>
</evidence>
<dbReference type="InterPro" id="IPR017871">
    <property type="entry name" value="ABC_transporter-like_CS"/>
</dbReference>
<evidence type="ECO:0000259" key="7">
    <source>
        <dbReference type="PROSITE" id="PS50893"/>
    </source>
</evidence>
<gene>
    <name evidence="9" type="ORF">C4541_10910</name>
</gene>
<sequence length="608" mass="68430">MNIFKRILAFGAPYKKYFFLAILFMVLNTVFEGVSIFSLVPLVDKVLTGQPIELTVSINLPILDKVNEILAQLSRLDRLLVFKYIAVFIFIMFIVKGVAYFFSHLFMEVLGQNIVKDIRCRIFDHVEHLSIDFYTQERTGNLMSRVTSDVQMILEIVSGRFASTLIEFPKLFVYSFIIIIVDWKLVVAMALVPFIVAPIIMIGKKLRSLSRRTQRRLADLNSILFEVLTGIKIVQAFSMEQAELKRFVKSNERYYKIRIKMIVLDTLLNPLTEITGILICIIIMFFRIQKIINGDLSVGTFTLQVAAIVALLKPLKMIGKINSLLQRALGAAERIFEILDTKPSVVEAANPLELPVINKELVFDRVSFSYDTENGEATVLNDVSFTIKKGEIAAFVGPSGAGKTTILNLVARFYDPVKGRIMIDGVDLKNVSLASLRGQLGIVTQDTILFNESIHDNIAYGRENMSLKDVQKAAQMANAHDFIESMPEKYDTVIGEKGIKLSGGQKQRLAIARAILKNPAILILDEATSALDTESEKLVQGALDRLMEQRTVLVVAHRLSTIMHASKIFVLDNGKIQACGTHDELLKSNELYKRLYKMQFEMSGSVKR</sequence>
<evidence type="ECO:0000313" key="9">
    <source>
        <dbReference type="EMBL" id="RJP57081.1"/>
    </source>
</evidence>
<reference evidence="9 10" key="1">
    <citation type="journal article" date="2017" name="ISME J.">
        <title>Energy and carbon metabolisms in a deep terrestrial subsurface fluid microbial community.</title>
        <authorList>
            <person name="Momper L."/>
            <person name="Jungbluth S.P."/>
            <person name="Lee M.D."/>
            <person name="Amend J.P."/>
        </authorList>
    </citation>
    <scope>NUCLEOTIDE SEQUENCE [LARGE SCALE GENOMIC DNA]</scope>
    <source>
        <strain evidence="9">SURF_26</strain>
    </source>
</reference>
<keyword evidence="6" id="KW-0472">Membrane</keyword>